<dbReference type="Proteomes" id="UP000182719">
    <property type="component" value="Unassembled WGS sequence"/>
</dbReference>
<dbReference type="PANTHER" id="PTHR10491:SF4">
    <property type="entry name" value="METHIONINE ADENOSYLTRANSFERASE 2 SUBUNIT BETA"/>
    <property type="match status" value="1"/>
</dbReference>
<dbReference type="AlphaFoldDB" id="A0A1H7VCK7"/>
<dbReference type="InterPro" id="IPR036291">
    <property type="entry name" value="NAD(P)-bd_dom_sf"/>
</dbReference>
<dbReference type="PANTHER" id="PTHR10491">
    <property type="entry name" value="DTDP-4-DEHYDRORHAMNOSE REDUCTASE"/>
    <property type="match status" value="1"/>
</dbReference>
<dbReference type="OrthoDB" id="9803892at2"/>
<evidence type="ECO:0000256" key="6">
    <source>
        <dbReference type="RuleBase" id="RU364082"/>
    </source>
</evidence>
<dbReference type="RefSeq" id="WP_075008305.1">
    <property type="nucleotide sequence ID" value="NZ_FOAP01000011.1"/>
</dbReference>
<dbReference type="GO" id="GO:0019305">
    <property type="term" value="P:dTDP-rhamnose biosynthetic process"/>
    <property type="evidence" value="ECO:0007669"/>
    <property type="project" value="UniProtKB-UniPathway"/>
</dbReference>
<dbReference type="InterPro" id="IPR029903">
    <property type="entry name" value="RmlD-like-bd"/>
</dbReference>
<evidence type="ECO:0000256" key="3">
    <source>
        <dbReference type="ARBA" id="ARBA00012929"/>
    </source>
</evidence>
<protein>
    <recommendedName>
        <fullName evidence="4 6">dTDP-4-dehydrorhamnose reductase</fullName>
        <ecNumber evidence="3 6">1.1.1.133</ecNumber>
    </recommendedName>
</protein>
<comment type="pathway">
    <text evidence="1 6">Carbohydrate biosynthesis; dTDP-L-rhamnose biosynthesis.</text>
</comment>
<dbReference type="Pfam" id="PF04321">
    <property type="entry name" value="RmlD_sub_bind"/>
    <property type="match status" value="1"/>
</dbReference>
<comment type="function">
    <text evidence="6">Catalyzes the reduction of dTDP-6-deoxy-L-lyxo-4-hexulose to yield dTDP-L-rhamnose.</text>
</comment>
<sequence>MRFVVTGSNGLVGSRVCAQLEQRGHEVVGIGRGARRTGGAHRYIPVDLTLEADVLTALDAAAPDAVIHPASMTEVDACERAPDQAYAANVTAAMAVAKGARKVGAHLVHVSTDYVFDGNAGPYDEEARPNPRGVYALTKHMGEQAAQSFVPGCAIARTAVVYGWPPAGRPNFGAWLVGALEKGQTVKLFEDQFVAPSLADSVAAMLVELGERKLGGIWNTCGGEVVNRVSFGRALCEVFGFDPGLLVPSRMADLKLASPRPLHSGLKADKARAQLQAKPLALNESLQRFHAAWKAGTTPVRGA</sequence>
<dbReference type="EMBL" id="FOAP01000011">
    <property type="protein sequence ID" value="SEM06507.1"/>
    <property type="molecule type" value="Genomic_DNA"/>
</dbReference>
<keyword evidence="6" id="KW-0560">Oxidoreductase</keyword>
<dbReference type="SUPFAM" id="SSF51735">
    <property type="entry name" value="NAD(P)-binding Rossmann-fold domains"/>
    <property type="match status" value="1"/>
</dbReference>
<evidence type="ECO:0000259" key="7">
    <source>
        <dbReference type="Pfam" id="PF04321"/>
    </source>
</evidence>
<gene>
    <name evidence="8" type="ORF">SAMN05444354_11125</name>
</gene>
<dbReference type="InterPro" id="IPR005913">
    <property type="entry name" value="dTDP_dehydrorham_reduct"/>
</dbReference>
<evidence type="ECO:0000256" key="1">
    <source>
        <dbReference type="ARBA" id="ARBA00004781"/>
    </source>
</evidence>
<dbReference type="Gene3D" id="3.40.50.720">
    <property type="entry name" value="NAD(P)-binding Rossmann-like Domain"/>
    <property type="match status" value="1"/>
</dbReference>
<evidence type="ECO:0000256" key="2">
    <source>
        <dbReference type="ARBA" id="ARBA00010944"/>
    </source>
</evidence>
<comment type="similarity">
    <text evidence="2 6">Belongs to the dTDP-4-dehydrorhamnose reductase family.</text>
</comment>
<dbReference type="CDD" id="cd05254">
    <property type="entry name" value="dTDP_HR_like_SDR_e"/>
    <property type="match status" value="1"/>
</dbReference>
<evidence type="ECO:0000256" key="5">
    <source>
        <dbReference type="ARBA" id="ARBA00048200"/>
    </source>
</evidence>
<keyword evidence="9" id="KW-1185">Reference proteome</keyword>
<reference evidence="9" key="1">
    <citation type="submission" date="2016-10" db="EMBL/GenBank/DDBJ databases">
        <authorList>
            <person name="Varghese N."/>
            <person name="Submissions S."/>
        </authorList>
    </citation>
    <scope>NUCLEOTIDE SEQUENCE [LARGE SCALE GENOMIC DNA]</scope>
    <source>
        <strain evidence="9">DSM 17044</strain>
    </source>
</reference>
<accession>A0A1H7VCK7</accession>
<dbReference type="GO" id="GO:0008831">
    <property type="term" value="F:dTDP-4-dehydrorhamnose reductase activity"/>
    <property type="evidence" value="ECO:0007669"/>
    <property type="project" value="UniProtKB-EC"/>
</dbReference>
<evidence type="ECO:0000313" key="9">
    <source>
        <dbReference type="Proteomes" id="UP000182719"/>
    </source>
</evidence>
<evidence type="ECO:0000256" key="4">
    <source>
        <dbReference type="ARBA" id="ARBA00017099"/>
    </source>
</evidence>
<proteinExistence type="inferred from homology"/>
<name>A0A1H7VCK7_STIAU</name>
<organism evidence="8 9">
    <name type="scientific">Stigmatella aurantiaca</name>
    <dbReference type="NCBI Taxonomy" id="41"/>
    <lineage>
        <taxon>Bacteria</taxon>
        <taxon>Pseudomonadati</taxon>
        <taxon>Myxococcota</taxon>
        <taxon>Myxococcia</taxon>
        <taxon>Myxococcales</taxon>
        <taxon>Cystobacterineae</taxon>
        <taxon>Archangiaceae</taxon>
        <taxon>Stigmatella</taxon>
    </lineage>
</organism>
<dbReference type="UniPathway" id="UPA00124"/>
<keyword evidence="6" id="KW-0521">NADP</keyword>
<dbReference type="EC" id="1.1.1.133" evidence="3 6"/>
<comment type="catalytic activity">
    <reaction evidence="5">
        <text>dTDP-beta-L-rhamnose + NADP(+) = dTDP-4-dehydro-beta-L-rhamnose + NADPH + H(+)</text>
        <dbReference type="Rhea" id="RHEA:21796"/>
        <dbReference type="ChEBI" id="CHEBI:15378"/>
        <dbReference type="ChEBI" id="CHEBI:57510"/>
        <dbReference type="ChEBI" id="CHEBI:57783"/>
        <dbReference type="ChEBI" id="CHEBI:58349"/>
        <dbReference type="ChEBI" id="CHEBI:62830"/>
        <dbReference type="EC" id="1.1.1.133"/>
    </reaction>
</comment>
<evidence type="ECO:0000313" key="8">
    <source>
        <dbReference type="EMBL" id="SEM06507.1"/>
    </source>
</evidence>
<feature type="domain" description="RmlD-like substrate binding" evidence="7">
    <location>
        <begin position="1"/>
        <end position="290"/>
    </location>
</feature>